<dbReference type="SMART" id="SM00388">
    <property type="entry name" value="HisKA"/>
    <property type="match status" value="1"/>
</dbReference>
<dbReference type="PRINTS" id="PR00344">
    <property type="entry name" value="BCTRLSENSOR"/>
</dbReference>
<gene>
    <name evidence="5" type="ORF">HYN49_01995</name>
</gene>
<evidence type="ECO:0000256" key="3">
    <source>
        <dbReference type="ARBA" id="ARBA00022553"/>
    </source>
</evidence>
<proteinExistence type="predicted"/>
<dbReference type="Pfam" id="PF02518">
    <property type="entry name" value="HATPase_c"/>
    <property type="match status" value="1"/>
</dbReference>
<dbReference type="Pfam" id="PF00512">
    <property type="entry name" value="HisKA"/>
    <property type="match status" value="1"/>
</dbReference>
<sequence>MITPPAPENESLRLKALKEYSILDTLPEEEYDDITKLASQICDTNISTISLIDEKRQWFKSKVGLDANETSRDAAFCAHAIINPHEIFTVKDSRLDERFYDNPLVIGEPHVVFYTGIPLVSPEGLALGTLCVIDDKPKELNEEQLKALKALSNQVVSLFELRKSKMLLEKFAKDLVNRNKELEKFAHVAAHDIKSPLNNISGLSQILIADYAEKLDDEAKLYLSMLDESSNTLRNLVDGILEYSRGDAVLVGKRTVFELHELVHETISLLDPQEDYEFKITFENQKIYTNRTALQQILLNLIANSIKYNNKEKISIAIDFEEADEFYHFRVKDNGNGIRKEDQKRIFDIFEVLATEDRFGKRGSGIGLSTVKKMVEGLGGTIAVESEIGKGTEFSFTLTKYNFL</sequence>
<dbReference type="EMBL" id="CP029187">
    <property type="protein sequence ID" value="AWI24757.1"/>
    <property type="molecule type" value="Genomic_DNA"/>
</dbReference>
<dbReference type="Gene3D" id="3.30.450.40">
    <property type="match status" value="1"/>
</dbReference>
<dbReference type="SMART" id="SM00387">
    <property type="entry name" value="HATPase_c"/>
    <property type="match status" value="1"/>
</dbReference>
<keyword evidence="5" id="KW-0418">Kinase</keyword>
<dbReference type="InterPro" id="IPR004358">
    <property type="entry name" value="Sig_transdc_His_kin-like_C"/>
</dbReference>
<keyword evidence="3" id="KW-0597">Phosphoprotein</keyword>
<dbReference type="KEGG" id="fpal:HYN49_01995"/>
<dbReference type="PROSITE" id="PS50109">
    <property type="entry name" value="HIS_KIN"/>
    <property type="match status" value="1"/>
</dbReference>
<feature type="domain" description="Histidine kinase" evidence="4">
    <location>
        <begin position="188"/>
        <end position="402"/>
    </location>
</feature>
<protein>
    <recommendedName>
        <fullName evidence="2">histidine kinase</fullName>
        <ecNumber evidence="2">2.7.13.3</ecNumber>
    </recommendedName>
</protein>
<evidence type="ECO:0000313" key="5">
    <source>
        <dbReference type="EMBL" id="AWI24757.1"/>
    </source>
</evidence>
<dbReference type="SUPFAM" id="SSF55781">
    <property type="entry name" value="GAF domain-like"/>
    <property type="match status" value="1"/>
</dbReference>
<keyword evidence="6" id="KW-1185">Reference proteome</keyword>
<dbReference type="PANTHER" id="PTHR43102">
    <property type="entry name" value="SLR1143 PROTEIN"/>
    <property type="match status" value="1"/>
</dbReference>
<dbReference type="Proteomes" id="UP000244937">
    <property type="component" value="Chromosome"/>
</dbReference>
<dbReference type="InterPro" id="IPR003018">
    <property type="entry name" value="GAF"/>
</dbReference>
<dbReference type="Gene3D" id="1.10.287.130">
    <property type="match status" value="1"/>
</dbReference>
<dbReference type="GO" id="GO:0000155">
    <property type="term" value="F:phosphorelay sensor kinase activity"/>
    <property type="evidence" value="ECO:0007669"/>
    <property type="project" value="InterPro"/>
</dbReference>
<keyword evidence="5" id="KW-0808">Transferase</keyword>
<evidence type="ECO:0000313" key="6">
    <source>
        <dbReference type="Proteomes" id="UP000244937"/>
    </source>
</evidence>
<reference evidence="5 6" key="1">
    <citation type="submission" date="2018-05" db="EMBL/GenBank/DDBJ databases">
        <title>Genome sequencing of Flavobacterium sp. HYN0049.</title>
        <authorList>
            <person name="Yi H."/>
            <person name="Baek C."/>
        </authorList>
    </citation>
    <scope>NUCLEOTIDE SEQUENCE [LARGE SCALE GENOMIC DNA]</scope>
    <source>
        <strain evidence="5 6">HYN0049</strain>
    </source>
</reference>
<dbReference type="InterPro" id="IPR003594">
    <property type="entry name" value="HATPase_dom"/>
</dbReference>
<dbReference type="Pfam" id="PF01590">
    <property type="entry name" value="GAF"/>
    <property type="match status" value="1"/>
</dbReference>
<evidence type="ECO:0000256" key="1">
    <source>
        <dbReference type="ARBA" id="ARBA00000085"/>
    </source>
</evidence>
<evidence type="ECO:0000256" key="2">
    <source>
        <dbReference type="ARBA" id="ARBA00012438"/>
    </source>
</evidence>
<dbReference type="PANTHER" id="PTHR43102:SF2">
    <property type="entry name" value="GAF DOMAIN-CONTAINING PROTEIN"/>
    <property type="match status" value="1"/>
</dbReference>
<dbReference type="OrthoDB" id="9811889at2"/>
<dbReference type="AlphaFoldDB" id="A0A2S1SEH2"/>
<dbReference type="Gene3D" id="3.30.565.10">
    <property type="entry name" value="Histidine kinase-like ATPase, C-terminal domain"/>
    <property type="match status" value="1"/>
</dbReference>
<accession>A0A2S1SEH2</accession>
<dbReference type="InterPro" id="IPR036890">
    <property type="entry name" value="HATPase_C_sf"/>
</dbReference>
<organism evidence="5 6">
    <name type="scientific">Flavobacterium pallidum</name>
    <dbReference type="NCBI Taxonomy" id="2172098"/>
    <lineage>
        <taxon>Bacteria</taxon>
        <taxon>Pseudomonadati</taxon>
        <taxon>Bacteroidota</taxon>
        <taxon>Flavobacteriia</taxon>
        <taxon>Flavobacteriales</taxon>
        <taxon>Flavobacteriaceae</taxon>
        <taxon>Flavobacterium</taxon>
    </lineage>
</organism>
<evidence type="ECO:0000259" key="4">
    <source>
        <dbReference type="PROSITE" id="PS50109"/>
    </source>
</evidence>
<dbReference type="SUPFAM" id="SSF47384">
    <property type="entry name" value="Homodimeric domain of signal transducing histidine kinase"/>
    <property type="match status" value="1"/>
</dbReference>
<dbReference type="SUPFAM" id="SSF55874">
    <property type="entry name" value="ATPase domain of HSP90 chaperone/DNA topoisomerase II/histidine kinase"/>
    <property type="match status" value="1"/>
</dbReference>
<dbReference type="EC" id="2.7.13.3" evidence="2"/>
<dbReference type="InterPro" id="IPR005467">
    <property type="entry name" value="His_kinase_dom"/>
</dbReference>
<name>A0A2S1SEH2_9FLAO</name>
<dbReference type="InterPro" id="IPR036097">
    <property type="entry name" value="HisK_dim/P_sf"/>
</dbReference>
<dbReference type="InterPro" id="IPR029016">
    <property type="entry name" value="GAF-like_dom_sf"/>
</dbReference>
<dbReference type="InterPro" id="IPR003661">
    <property type="entry name" value="HisK_dim/P_dom"/>
</dbReference>
<comment type="catalytic activity">
    <reaction evidence="1">
        <text>ATP + protein L-histidine = ADP + protein N-phospho-L-histidine.</text>
        <dbReference type="EC" id="2.7.13.3"/>
    </reaction>
</comment>
<dbReference type="CDD" id="cd00082">
    <property type="entry name" value="HisKA"/>
    <property type="match status" value="1"/>
</dbReference>
<dbReference type="RefSeq" id="WP_108902555.1">
    <property type="nucleotide sequence ID" value="NZ_CP029187.1"/>
</dbReference>